<comment type="caution">
    <text evidence="3">The sequence shown here is derived from an EMBL/GenBank/DDBJ whole genome shotgun (WGS) entry which is preliminary data.</text>
</comment>
<proteinExistence type="predicted"/>
<name>A0ABU7K2I5_9ACTN</name>
<keyword evidence="2" id="KW-0812">Transmembrane</keyword>
<keyword evidence="2" id="KW-1133">Transmembrane helix</keyword>
<evidence type="ECO:0000313" key="4">
    <source>
        <dbReference type="Proteomes" id="UP001356095"/>
    </source>
</evidence>
<evidence type="ECO:0000256" key="1">
    <source>
        <dbReference type="SAM" id="MobiDB-lite"/>
    </source>
</evidence>
<accession>A0ABU7K2I5</accession>
<dbReference type="EMBL" id="JAUZMY010000003">
    <property type="protein sequence ID" value="MEE2036463.1"/>
    <property type="molecule type" value="Genomic_DNA"/>
</dbReference>
<reference evidence="3 4" key="1">
    <citation type="submission" date="2023-08" db="EMBL/GenBank/DDBJ databases">
        <authorList>
            <person name="Girao M."/>
            <person name="Carvalho M.F."/>
        </authorList>
    </citation>
    <scope>NUCLEOTIDE SEQUENCE [LARGE SCALE GENOMIC DNA]</scope>
    <source>
        <strain evidence="3 4">CT-R113</strain>
    </source>
</reference>
<feature type="transmembrane region" description="Helical" evidence="2">
    <location>
        <begin position="6"/>
        <end position="25"/>
    </location>
</feature>
<protein>
    <submittedName>
        <fullName evidence="3">Uncharacterized protein</fullName>
    </submittedName>
</protein>
<evidence type="ECO:0000256" key="2">
    <source>
        <dbReference type="SAM" id="Phobius"/>
    </source>
</evidence>
<sequence length="253" mass="27385">MTEFMLGVTSSLAATAVTVGLGGLLSRRLRRWLLAAVARLSGLGVLRVHRHQDDARAELSGEIRRARWLRVMVGRGNELTRDGFAPLWSGGGRPPDHVRVLLPDPVSTGSDPSASPEAAGEGPVERQGSAAALRDGGPASWLDRREAELISLDPGFGRGLLAEQVLANFHYLSEATRDLANTEIRFYELPHLYRIIATDNLVFLTLYQNGAHGRNSPCIVAHRSGSLYDFALRIFDTAWESGRIPDAASAPGA</sequence>
<keyword evidence="4" id="KW-1185">Reference proteome</keyword>
<keyword evidence="2" id="KW-0472">Membrane</keyword>
<organism evidence="3 4">
    <name type="scientific">Nocardiopsis codii</name>
    <dbReference type="NCBI Taxonomy" id="3065942"/>
    <lineage>
        <taxon>Bacteria</taxon>
        <taxon>Bacillati</taxon>
        <taxon>Actinomycetota</taxon>
        <taxon>Actinomycetes</taxon>
        <taxon>Streptosporangiales</taxon>
        <taxon>Nocardiopsidaceae</taxon>
        <taxon>Nocardiopsis</taxon>
    </lineage>
</organism>
<dbReference type="RefSeq" id="WP_330090266.1">
    <property type="nucleotide sequence ID" value="NZ_JAUZMY010000003.1"/>
</dbReference>
<evidence type="ECO:0000313" key="3">
    <source>
        <dbReference type="EMBL" id="MEE2036463.1"/>
    </source>
</evidence>
<gene>
    <name evidence="3" type="ORF">Q8791_04400</name>
</gene>
<feature type="region of interest" description="Disordered" evidence="1">
    <location>
        <begin position="103"/>
        <end position="137"/>
    </location>
</feature>
<dbReference type="Proteomes" id="UP001356095">
    <property type="component" value="Unassembled WGS sequence"/>
</dbReference>